<evidence type="ECO:0000256" key="6">
    <source>
        <dbReference type="ARBA" id="ARBA00022884"/>
    </source>
</evidence>
<protein>
    <recommendedName>
        <fullName evidence="7">Ribonuclease R</fullName>
        <shortName evidence="7">RNase R</shortName>
        <ecNumber evidence="7">3.1.13.1</ecNumber>
    </recommendedName>
</protein>
<accession>A0AB35U9L8</accession>
<evidence type="ECO:0000313" key="11">
    <source>
        <dbReference type="Proteomes" id="UP001286174"/>
    </source>
</evidence>
<dbReference type="SMART" id="SM00316">
    <property type="entry name" value="S1"/>
    <property type="match status" value="1"/>
</dbReference>
<comment type="subcellular location">
    <subcellularLocation>
        <location evidence="7">Cytoplasm</location>
    </subcellularLocation>
</comment>
<organism evidence="10 11">
    <name type="scientific">Grylomicrobium aquisgranensis</name>
    <dbReference type="NCBI Taxonomy" id="2926318"/>
    <lineage>
        <taxon>Bacteria</taxon>
        <taxon>Bacillati</taxon>
        <taxon>Bacillota</taxon>
        <taxon>Erysipelotrichia</taxon>
        <taxon>Erysipelotrichales</taxon>
        <taxon>Erysipelotrichaceae</taxon>
        <taxon>Grylomicrobium</taxon>
    </lineage>
</organism>
<dbReference type="Pfam" id="PF00575">
    <property type="entry name" value="S1"/>
    <property type="match status" value="1"/>
</dbReference>
<dbReference type="PANTHER" id="PTHR23355:SF9">
    <property type="entry name" value="DIS3-LIKE EXONUCLEASE 2"/>
    <property type="match status" value="1"/>
</dbReference>
<dbReference type="PROSITE" id="PS50126">
    <property type="entry name" value="S1"/>
    <property type="match status" value="1"/>
</dbReference>
<comment type="caution">
    <text evidence="10">The sequence shown here is derived from an EMBL/GenBank/DDBJ whole genome shotgun (WGS) entry which is preliminary data.</text>
</comment>
<evidence type="ECO:0000256" key="4">
    <source>
        <dbReference type="ARBA" id="ARBA00022801"/>
    </source>
</evidence>
<dbReference type="SUPFAM" id="SSF50249">
    <property type="entry name" value="Nucleic acid-binding proteins"/>
    <property type="match status" value="4"/>
</dbReference>
<dbReference type="InterPro" id="IPR011805">
    <property type="entry name" value="RNase_R"/>
</dbReference>
<dbReference type="GO" id="GO:0006402">
    <property type="term" value="P:mRNA catabolic process"/>
    <property type="evidence" value="ECO:0007669"/>
    <property type="project" value="TreeGrafter"/>
</dbReference>
<dbReference type="InterPro" id="IPR004476">
    <property type="entry name" value="RNase_II/RNase_R"/>
</dbReference>
<dbReference type="PROSITE" id="PS01175">
    <property type="entry name" value="RIBONUCLEASE_II"/>
    <property type="match status" value="1"/>
</dbReference>
<evidence type="ECO:0000256" key="3">
    <source>
        <dbReference type="ARBA" id="ARBA00022722"/>
    </source>
</evidence>
<evidence type="ECO:0000256" key="5">
    <source>
        <dbReference type="ARBA" id="ARBA00022839"/>
    </source>
</evidence>
<evidence type="ECO:0000313" key="10">
    <source>
        <dbReference type="EMBL" id="MDX8420435.1"/>
    </source>
</evidence>
<reference evidence="10 11" key="1">
    <citation type="submission" date="2022-03" db="EMBL/GenBank/DDBJ databases">
        <title>Novel taxa within the pig intestine.</title>
        <authorList>
            <person name="Wylensek D."/>
            <person name="Bishof K."/>
            <person name="Afrizal A."/>
            <person name="Clavel T."/>
        </authorList>
    </citation>
    <scope>NUCLEOTIDE SEQUENCE [LARGE SCALE GENOMIC DNA]</scope>
    <source>
        <strain evidence="10 11">CLA-KB-P133</strain>
    </source>
</reference>
<dbReference type="GO" id="GO:0008859">
    <property type="term" value="F:exoribonuclease II activity"/>
    <property type="evidence" value="ECO:0007669"/>
    <property type="project" value="UniProtKB-UniRule"/>
</dbReference>
<comment type="similarity">
    <text evidence="7">Belongs to the RNR ribonuclease family. RNase R subfamily.</text>
</comment>
<feature type="domain" description="S1 motif" evidence="9">
    <location>
        <begin position="616"/>
        <end position="696"/>
    </location>
</feature>
<dbReference type="HAMAP" id="MF_01895">
    <property type="entry name" value="RNase_R"/>
    <property type="match status" value="1"/>
</dbReference>
<dbReference type="PANTHER" id="PTHR23355">
    <property type="entry name" value="RIBONUCLEASE"/>
    <property type="match status" value="1"/>
</dbReference>
<dbReference type="EMBL" id="JALBUR010000038">
    <property type="protein sequence ID" value="MDX8420435.1"/>
    <property type="molecule type" value="Genomic_DNA"/>
</dbReference>
<dbReference type="NCBIfam" id="TIGR02063">
    <property type="entry name" value="RNase_R"/>
    <property type="match status" value="1"/>
</dbReference>
<dbReference type="InterPro" id="IPR003029">
    <property type="entry name" value="S1_domain"/>
</dbReference>
<dbReference type="EC" id="3.1.13.1" evidence="7"/>
<keyword evidence="3 7" id="KW-0540">Nuclease</keyword>
<feature type="region of interest" description="Disordered" evidence="8">
    <location>
        <begin position="695"/>
        <end position="726"/>
    </location>
</feature>
<dbReference type="GO" id="GO:0003723">
    <property type="term" value="F:RNA binding"/>
    <property type="evidence" value="ECO:0007669"/>
    <property type="project" value="UniProtKB-UniRule"/>
</dbReference>
<evidence type="ECO:0000256" key="1">
    <source>
        <dbReference type="ARBA" id="ARBA00001849"/>
    </source>
</evidence>
<dbReference type="InterPro" id="IPR050180">
    <property type="entry name" value="RNR_Ribonuclease"/>
</dbReference>
<evidence type="ECO:0000256" key="8">
    <source>
        <dbReference type="SAM" id="MobiDB-lite"/>
    </source>
</evidence>
<dbReference type="AlphaFoldDB" id="A0AB35U9L8"/>
<keyword evidence="4 7" id="KW-0378">Hydrolase</keyword>
<keyword evidence="6 7" id="KW-0694">RNA-binding</keyword>
<proteinExistence type="inferred from homology"/>
<comment type="catalytic activity">
    <reaction evidence="1 7">
        <text>Exonucleolytic cleavage in the 3'- to 5'-direction to yield nucleoside 5'-phosphates.</text>
        <dbReference type="EC" id="3.1.13.1"/>
    </reaction>
</comment>
<evidence type="ECO:0000256" key="2">
    <source>
        <dbReference type="ARBA" id="ARBA00022490"/>
    </source>
</evidence>
<dbReference type="InterPro" id="IPR022966">
    <property type="entry name" value="RNase_II/R_CS"/>
</dbReference>
<evidence type="ECO:0000256" key="7">
    <source>
        <dbReference type="HAMAP-Rule" id="MF_01895"/>
    </source>
</evidence>
<sequence>MEDLQQKILDLLANSKKSSLDTGAIVAGLHLGKGGNFASVSTALNQMEDQCQIVHNINGTWDLASVVNLYTGTLCVNTKGLGFVDKEDGTTVRFDARDQLDALNGDVVAYQAGPGQAYGHVIKVLQRAHVKVIGTYEGAYQPKLVLDDRKLQNKVLKVEGADKFNIIEGLKVQGTIVEYGNRYLRVRIDRVIGHKDDPGVDILSVLLDHDIEPAFPDEVMAEVNQIPQEVSEEEMAGRVDLRNDITVTIDGDDSKDFDDAVSVVKDGDGWLLKVSIADVQHYVKENSALDKEALKRGCSTYVTDRVVPMLPHQLSNGICSLNPHVVRLVNTCEMKIAHDGHIISYKTYPAVMRSTERMTYHNVNLILDGDQELCARYAHLGTLFTDLRDCADAIRAHRHDKGAIDFDTDEAEIKCDENGVPISITLRQRGHAECMVEDCMIAANVCVANQMKLADVPCVYRIHEAPEAKKLKSFVDTSFLLGHKFRPEHSAARPKEVQQYLESVKDSPEFPVLSMMLLRCMQKARYDARPVGHFGLAEEDYLHFTSPIRRYPDLIVHRMLTKYVFNQCKDPDQIAKDTGSMQEFADQSSIRERASQDAEYECDDMKKAQFMEKHIGEKGEGLITGVTSFGFYVELPNTVEGLVHISHLNDDYYTYDEDRMELKGSHFKHVYQLGQTVKVVCLAASHDTRQIDFGIDGMKAAPQRNDRNNGGRNGYRKRRRDNRGRR</sequence>
<keyword evidence="5 7" id="KW-0269">Exonuclease</keyword>
<dbReference type="GO" id="GO:0005829">
    <property type="term" value="C:cytosol"/>
    <property type="evidence" value="ECO:0007669"/>
    <property type="project" value="TreeGrafter"/>
</dbReference>
<keyword evidence="11" id="KW-1185">Reference proteome</keyword>
<gene>
    <name evidence="7 10" type="primary">rnr</name>
    <name evidence="10" type="ORF">MOZ60_10095</name>
</gene>
<dbReference type="Pfam" id="PF00773">
    <property type="entry name" value="RNB"/>
    <property type="match status" value="1"/>
</dbReference>
<comment type="function">
    <text evidence="7">3'-5' exoribonuclease that releases 5'-nucleoside monophosphates and is involved in maturation of structured RNAs.</text>
</comment>
<dbReference type="Pfam" id="PF17876">
    <property type="entry name" value="CSD2"/>
    <property type="match status" value="1"/>
</dbReference>
<feature type="compositionally biased region" description="Basic residues" evidence="8">
    <location>
        <begin position="714"/>
        <end position="726"/>
    </location>
</feature>
<dbReference type="Proteomes" id="UP001286174">
    <property type="component" value="Unassembled WGS sequence"/>
</dbReference>
<dbReference type="NCBIfam" id="TIGR00358">
    <property type="entry name" value="3_prime_RNase"/>
    <property type="match status" value="1"/>
</dbReference>
<dbReference type="InterPro" id="IPR012340">
    <property type="entry name" value="NA-bd_OB-fold"/>
</dbReference>
<dbReference type="CDD" id="cd04471">
    <property type="entry name" value="S1_RNase_R"/>
    <property type="match status" value="1"/>
</dbReference>
<keyword evidence="2 7" id="KW-0963">Cytoplasm</keyword>
<dbReference type="InterPro" id="IPR040476">
    <property type="entry name" value="CSD2"/>
</dbReference>
<name>A0AB35U9L8_9FIRM</name>
<dbReference type="SMART" id="SM00955">
    <property type="entry name" value="RNB"/>
    <property type="match status" value="1"/>
</dbReference>
<evidence type="ECO:0000259" key="9">
    <source>
        <dbReference type="PROSITE" id="PS50126"/>
    </source>
</evidence>
<dbReference type="InterPro" id="IPR001900">
    <property type="entry name" value="RNase_II/R"/>
</dbReference>
<dbReference type="Gene3D" id="2.40.50.140">
    <property type="entry name" value="Nucleic acid-binding proteins"/>
    <property type="match status" value="1"/>
</dbReference>
<dbReference type="RefSeq" id="WP_370596573.1">
    <property type="nucleotide sequence ID" value="NZ_JALBUR010000038.1"/>
</dbReference>